<dbReference type="STRING" id="75743.A0A401P3I1"/>
<evidence type="ECO:0000313" key="1">
    <source>
        <dbReference type="EMBL" id="GCB67667.1"/>
    </source>
</evidence>
<proteinExistence type="predicted"/>
<dbReference type="Gene3D" id="3.10.10.10">
    <property type="entry name" value="HIV Type 1 Reverse Transcriptase, subunit A, domain 1"/>
    <property type="match status" value="1"/>
</dbReference>
<keyword evidence="2" id="KW-1185">Reference proteome</keyword>
<sequence length="182" mass="19741">MGNTSCTVLKLTNVIRICGDYKLGVNQAAKLDKYPIPIAENLDVKLVGGQSYIKLGLGHAYPQLELDDVSRGGDVQQANPLAKSLVMLLHKIKMTLTVTGFSPNCRKGESFVITLGVEAWVIVNALAMMKSYAVSHPRQLNCSTLSSLGNKTTHHSNVTEGAFQEPLKTKTYPVKIKMSPLG</sequence>
<accession>A0A401P3I1</accession>
<dbReference type="EMBL" id="BFAA01004397">
    <property type="protein sequence ID" value="GCB67667.1"/>
    <property type="molecule type" value="Genomic_DNA"/>
</dbReference>
<evidence type="ECO:0000313" key="2">
    <source>
        <dbReference type="Proteomes" id="UP000288216"/>
    </source>
</evidence>
<dbReference type="Proteomes" id="UP000288216">
    <property type="component" value="Unassembled WGS sequence"/>
</dbReference>
<reference evidence="1 2" key="1">
    <citation type="journal article" date="2018" name="Nat. Ecol. Evol.">
        <title>Shark genomes provide insights into elasmobranch evolution and the origin of vertebrates.</title>
        <authorList>
            <person name="Hara Y"/>
            <person name="Yamaguchi K"/>
            <person name="Onimaru K"/>
            <person name="Kadota M"/>
            <person name="Koyanagi M"/>
            <person name="Keeley SD"/>
            <person name="Tatsumi K"/>
            <person name="Tanaka K"/>
            <person name="Motone F"/>
            <person name="Kageyama Y"/>
            <person name="Nozu R"/>
            <person name="Adachi N"/>
            <person name="Nishimura O"/>
            <person name="Nakagawa R"/>
            <person name="Tanegashima C"/>
            <person name="Kiyatake I"/>
            <person name="Matsumoto R"/>
            <person name="Murakumo K"/>
            <person name="Nishida K"/>
            <person name="Terakita A"/>
            <person name="Kuratani S"/>
            <person name="Sato K"/>
            <person name="Hyodo S Kuraku.S."/>
        </authorList>
    </citation>
    <scope>NUCLEOTIDE SEQUENCE [LARGE SCALE GENOMIC DNA]</scope>
</reference>
<dbReference type="OrthoDB" id="775972at2759"/>
<dbReference type="SUPFAM" id="SSF56672">
    <property type="entry name" value="DNA/RNA polymerases"/>
    <property type="match status" value="1"/>
</dbReference>
<dbReference type="InterPro" id="IPR043502">
    <property type="entry name" value="DNA/RNA_pol_sf"/>
</dbReference>
<protein>
    <submittedName>
        <fullName evidence="1">Uncharacterized protein</fullName>
    </submittedName>
</protein>
<dbReference type="InterPro" id="IPR043128">
    <property type="entry name" value="Rev_trsase/Diguanyl_cyclase"/>
</dbReference>
<comment type="caution">
    <text evidence="1">The sequence shown here is derived from an EMBL/GenBank/DDBJ whole genome shotgun (WGS) entry which is preliminary data.</text>
</comment>
<name>A0A401P3I1_SCYTO</name>
<dbReference type="AlphaFoldDB" id="A0A401P3I1"/>
<dbReference type="Gene3D" id="3.30.70.270">
    <property type="match status" value="1"/>
</dbReference>
<gene>
    <name evidence="1" type="ORF">scyTo_0010283</name>
</gene>
<organism evidence="1 2">
    <name type="scientific">Scyliorhinus torazame</name>
    <name type="common">Cloudy catshark</name>
    <name type="synonym">Catulus torazame</name>
    <dbReference type="NCBI Taxonomy" id="75743"/>
    <lineage>
        <taxon>Eukaryota</taxon>
        <taxon>Metazoa</taxon>
        <taxon>Chordata</taxon>
        <taxon>Craniata</taxon>
        <taxon>Vertebrata</taxon>
        <taxon>Chondrichthyes</taxon>
        <taxon>Elasmobranchii</taxon>
        <taxon>Galeomorphii</taxon>
        <taxon>Galeoidea</taxon>
        <taxon>Carcharhiniformes</taxon>
        <taxon>Scyliorhinidae</taxon>
        <taxon>Scyliorhinus</taxon>
    </lineage>
</organism>